<evidence type="ECO:0000313" key="2">
    <source>
        <dbReference type="EMBL" id="GGA24050.1"/>
    </source>
</evidence>
<keyword evidence="3" id="KW-1185">Reference proteome</keyword>
<dbReference type="SUPFAM" id="SSF56300">
    <property type="entry name" value="Metallo-dependent phosphatases"/>
    <property type="match status" value="1"/>
</dbReference>
<organism evidence="2 3">
    <name type="scientific">Sediminivirga luteola</name>
    <dbReference type="NCBI Taxonomy" id="1774748"/>
    <lineage>
        <taxon>Bacteria</taxon>
        <taxon>Bacillati</taxon>
        <taxon>Actinomycetota</taxon>
        <taxon>Actinomycetes</taxon>
        <taxon>Micrococcales</taxon>
        <taxon>Brevibacteriaceae</taxon>
        <taxon>Sediminivirga</taxon>
    </lineage>
</organism>
<gene>
    <name evidence="2" type="ORF">GCM10011333_28890</name>
</gene>
<accession>A0A8J2U0H9</accession>
<dbReference type="Gene3D" id="3.60.21.10">
    <property type="match status" value="1"/>
</dbReference>
<dbReference type="Pfam" id="PF00149">
    <property type="entry name" value="Metallophos"/>
    <property type="match status" value="1"/>
</dbReference>
<reference evidence="2" key="1">
    <citation type="journal article" date="2014" name="Int. J. Syst. Evol. Microbiol.">
        <title>Complete genome sequence of Corynebacterium casei LMG S-19264T (=DSM 44701T), isolated from a smear-ripened cheese.</title>
        <authorList>
            <consortium name="US DOE Joint Genome Institute (JGI-PGF)"/>
            <person name="Walter F."/>
            <person name="Albersmeier A."/>
            <person name="Kalinowski J."/>
            <person name="Ruckert C."/>
        </authorList>
    </citation>
    <scope>NUCLEOTIDE SEQUENCE</scope>
    <source>
        <strain evidence="2">CGMCC 1.12785</strain>
    </source>
</reference>
<feature type="domain" description="Calcineurin-like phosphoesterase" evidence="1">
    <location>
        <begin position="54"/>
        <end position="241"/>
    </location>
</feature>
<sequence>MSTVGHVAGTAGRICAGVAAAGGAVAAWSFLVEPHWFVLRRATLPVLPSGSPSLRLLHISDLHLVPGQAPKRRWVSQLARLEPDLVVTTGDNIGSARALPDLFDCLEPLLERPGAFVFGSNDYYAPVVKNPLGYLLGPSSRGRPRHGALLPVEDLRSGLRRAGWLDLNNATGVLNLGDLRVSLAGMDDPHIGRHRWPQPAWAPAGDAEALQLGVVHAPYRAVLNRFARAGADLVLAGHTHGGQVRIPFWGAPATNCDLGRDQARGVMAWDRAVVNVSAGVGCAPMAPVRFACRPEASLLTLVAR</sequence>
<proteinExistence type="predicted"/>
<comment type="caution">
    <text evidence="2">The sequence shown here is derived from an EMBL/GenBank/DDBJ whole genome shotgun (WGS) entry which is preliminary data.</text>
</comment>
<dbReference type="GO" id="GO:0016020">
    <property type="term" value="C:membrane"/>
    <property type="evidence" value="ECO:0007669"/>
    <property type="project" value="GOC"/>
</dbReference>
<protein>
    <recommendedName>
        <fullName evidence="1">Calcineurin-like phosphoesterase domain-containing protein</fullName>
    </recommendedName>
</protein>
<dbReference type="InterPro" id="IPR004843">
    <property type="entry name" value="Calcineurin-like_PHP"/>
</dbReference>
<name>A0A8J2U0H9_9MICO</name>
<evidence type="ECO:0000313" key="3">
    <source>
        <dbReference type="Proteomes" id="UP000616114"/>
    </source>
</evidence>
<dbReference type="EMBL" id="BMFY01000014">
    <property type="protein sequence ID" value="GGA24050.1"/>
    <property type="molecule type" value="Genomic_DNA"/>
</dbReference>
<dbReference type="PANTHER" id="PTHR31302">
    <property type="entry name" value="TRANSMEMBRANE PROTEIN WITH METALLOPHOSPHOESTERASE DOMAIN-RELATED"/>
    <property type="match status" value="1"/>
</dbReference>
<dbReference type="PANTHER" id="PTHR31302:SF20">
    <property type="entry name" value="CONSERVED PROTEIN"/>
    <property type="match status" value="1"/>
</dbReference>
<evidence type="ECO:0000259" key="1">
    <source>
        <dbReference type="Pfam" id="PF00149"/>
    </source>
</evidence>
<reference evidence="2" key="2">
    <citation type="submission" date="2020-09" db="EMBL/GenBank/DDBJ databases">
        <authorList>
            <person name="Sun Q."/>
            <person name="Zhou Y."/>
        </authorList>
    </citation>
    <scope>NUCLEOTIDE SEQUENCE</scope>
    <source>
        <strain evidence="2">CGMCC 1.12785</strain>
    </source>
</reference>
<dbReference type="InterPro" id="IPR051158">
    <property type="entry name" value="Metallophosphoesterase_sf"/>
</dbReference>
<dbReference type="RefSeq" id="WP_188551595.1">
    <property type="nucleotide sequence ID" value="NZ_BMFY01000014.1"/>
</dbReference>
<dbReference type="Proteomes" id="UP000616114">
    <property type="component" value="Unassembled WGS sequence"/>
</dbReference>
<dbReference type="AlphaFoldDB" id="A0A8J2U0H9"/>
<dbReference type="GO" id="GO:0009245">
    <property type="term" value="P:lipid A biosynthetic process"/>
    <property type="evidence" value="ECO:0007669"/>
    <property type="project" value="TreeGrafter"/>
</dbReference>
<dbReference type="InterPro" id="IPR029052">
    <property type="entry name" value="Metallo-depent_PP-like"/>
</dbReference>
<dbReference type="GO" id="GO:0008758">
    <property type="term" value="F:UDP-2,3-diacylglucosamine hydrolase activity"/>
    <property type="evidence" value="ECO:0007669"/>
    <property type="project" value="TreeGrafter"/>
</dbReference>